<sequence length="316" mass="31894">MSRAIVCAEFGPPEKLTLTEVDTPVPGPGQVLVAVEAAGVNYVDGLMVGGGYQLKPPLPFTPGSEVAGVITAGDGPVGTRVVVFCGLGGFATHVVVPAAQAVPVPDDLDVTRAATFIQSYSTALYSLRDRGGLREGERVLVLGAGGGVGLAAVQVAKAMGADVLAGASSAAKRALAREAGADEVLDTAAEDVKAVARAWGVDVVVDPVGGPLAEAGLRALREGGRFLVVGFASGTIPALPLNQVLLRNRSVVGVDWGAWSMSRPADQAALLSDLLGMAAGGLLTPVAPEVRPLAEAGRAMADLLARRTTGKIALVP</sequence>
<dbReference type="GO" id="GO:0008270">
    <property type="term" value="F:zinc ion binding"/>
    <property type="evidence" value="ECO:0007669"/>
    <property type="project" value="InterPro"/>
</dbReference>
<keyword evidence="3" id="KW-1185">Reference proteome</keyword>
<dbReference type="SUPFAM" id="SSF51735">
    <property type="entry name" value="NAD(P)-binding Rossmann-fold domains"/>
    <property type="match status" value="1"/>
</dbReference>
<dbReference type="Pfam" id="PF08240">
    <property type="entry name" value="ADH_N"/>
    <property type="match status" value="1"/>
</dbReference>
<name>A0A3A4BI76_9ACTN</name>
<dbReference type="SUPFAM" id="SSF50129">
    <property type="entry name" value="GroES-like"/>
    <property type="match status" value="1"/>
</dbReference>
<dbReference type="GO" id="GO:0016491">
    <property type="term" value="F:oxidoreductase activity"/>
    <property type="evidence" value="ECO:0007669"/>
    <property type="project" value="InterPro"/>
</dbReference>
<dbReference type="RefSeq" id="WP_119928375.1">
    <property type="nucleotide sequence ID" value="NZ_QZEY01000008.1"/>
</dbReference>
<dbReference type="InterPro" id="IPR036291">
    <property type="entry name" value="NAD(P)-bd_dom_sf"/>
</dbReference>
<dbReference type="OrthoDB" id="4190732at2"/>
<evidence type="ECO:0000313" key="3">
    <source>
        <dbReference type="Proteomes" id="UP000265768"/>
    </source>
</evidence>
<dbReference type="InterPro" id="IPR051397">
    <property type="entry name" value="Zn-ADH-like_protein"/>
</dbReference>
<comment type="caution">
    <text evidence="2">The sequence shown here is derived from an EMBL/GenBank/DDBJ whole genome shotgun (WGS) entry which is preliminary data.</text>
</comment>
<dbReference type="InterPro" id="IPR013154">
    <property type="entry name" value="ADH-like_N"/>
</dbReference>
<accession>A0A3A4BI76</accession>
<feature type="domain" description="Enoyl reductase (ER)" evidence="1">
    <location>
        <begin position="11"/>
        <end position="314"/>
    </location>
</feature>
<dbReference type="SMART" id="SM00829">
    <property type="entry name" value="PKS_ER"/>
    <property type="match status" value="1"/>
</dbReference>
<dbReference type="PANTHER" id="PTHR43677">
    <property type="entry name" value="SHORT-CHAIN DEHYDROGENASE/REDUCTASE"/>
    <property type="match status" value="1"/>
</dbReference>
<dbReference type="InterPro" id="IPR013149">
    <property type="entry name" value="ADH-like_C"/>
</dbReference>
<dbReference type="PANTHER" id="PTHR43677:SF4">
    <property type="entry name" value="QUINONE OXIDOREDUCTASE-LIKE PROTEIN 2"/>
    <property type="match status" value="1"/>
</dbReference>
<dbReference type="Gene3D" id="3.40.50.720">
    <property type="entry name" value="NAD(P)-binding Rossmann-like Domain"/>
    <property type="match status" value="1"/>
</dbReference>
<proteinExistence type="predicted"/>
<evidence type="ECO:0000313" key="2">
    <source>
        <dbReference type="EMBL" id="RJL30952.1"/>
    </source>
</evidence>
<dbReference type="InterPro" id="IPR020843">
    <property type="entry name" value="ER"/>
</dbReference>
<reference evidence="2 3" key="1">
    <citation type="submission" date="2018-09" db="EMBL/GenBank/DDBJ databases">
        <title>YIM 75507 draft genome.</title>
        <authorList>
            <person name="Tang S."/>
            <person name="Feng Y."/>
        </authorList>
    </citation>
    <scope>NUCLEOTIDE SEQUENCE [LARGE SCALE GENOMIC DNA]</scope>
    <source>
        <strain evidence="2 3">YIM 75507</strain>
    </source>
</reference>
<dbReference type="PROSITE" id="PS01162">
    <property type="entry name" value="QOR_ZETA_CRYSTAL"/>
    <property type="match status" value="1"/>
</dbReference>
<dbReference type="CDD" id="cd08241">
    <property type="entry name" value="QOR1"/>
    <property type="match status" value="1"/>
</dbReference>
<dbReference type="InterPro" id="IPR002364">
    <property type="entry name" value="Quin_OxRdtase/zeta-crystal_CS"/>
</dbReference>
<dbReference type="Gene3D" id="3.90.180.10">
    <property type="entry name" value="Medium-chain alcohol dehydrogenases, catalytic domain"/>
    <property type="match status" value="1"/>
</dbReference>
<organism evidence="2 3">
    <name type="scientific">Bailinhaonella thermotolerans</name>
    <dbReference type="NCBI Taxonomy" id="1070861"/>
    <lineage>
        <taxon>Bacteria</taxon>
        <taxon>Bacillati</taxon>
        <taxon>Actinomycetota</taxon>
        <taxon>Actinomycetes</taxon>
        <taxon>Streptosporangiales</taxon>
        <taxon>Streptosporangiaceae</taxon>
        <taxon>Bailinhaonella</taxon>
    </lineage>
</organism>
<dbReference type="AlphaFoldDB" id="A0A3A4BI76"/>
<dbReference type="Proteomes" id="UP000265768">
    <property type="component" value="Unassembled WGS sequence"/>
</dbReference>
<dbReference type="EMBL" id="QZEY01000008">
    <property type="protein sequence ID" value="RJL30952.1"/>
    <property type="molecule type" value="Genomic_DNA"/>
</dbReference>
<dbReference type="InterPro" id="IPR011032">
    <property type="entry name" value="GroES-like_sf"/>
</dbReference>
<protein>
    <submittedName>
        <fullName evidence="2">NADPH:quinone oxidoreductase family protein</fullName>
    </submittedName>
</protein>
<gene>
    <name evidence="2" type="ORF">D5H75_21945</name>
</gene>
<dbReference type="Pfam" id="PF00107">
    <property type="entry name" value="ADH_zinc_N"/>
    <property type="match status" value="1"/>
</dbReference>
<evidence type="ECO:0000259" key="1">
    <source>
        <dbReference type="SMART" id="SM00829"/>
    </source>
</evidence>